<comment type="caution">
    <text evidence="2">The sequence shown here is derived from an EMBL/GenBank/DDBJ whole genome shotgun (WGS) entry which is preliminary data.</text>
</comment>
<evidence type="ECO:0000259" key="1">
    <source>
        <dbReference type="Pfam" id="PF01814"/>
    </source>
</evidence>
<dbReference type="PANTHER" id="PTHR35585">
    <property type="entry name" value="HHE DOMAIN PROTEIN (AFU_ORTHOLOGUE AFUA_4G00730)"/>
    <property type="match status" value="1"/>
</dbReference>
<organism evidence="2 3">
    <name type="scientific">Coprinellus micaceus</name>
    <name type="common">Glistening ink-cap mushroom</name>
    <name type="synonym">Coprinus micaceus</name>
    <dbReference type="NCBI Taxonomy" id="71717"/>
    <lineage>
        <taxon>Eukaryota</taxon>
        <taxon>Fungi</taxon>
        <taxon>Dikarya</taxon>
        <taxon>Basidiomycota</taxon>
        <taxon>Agaricomycotina</taxon>
        <taxon>Agaricomycetes</taxon>
        <taxon>Agaricomycetidae</taxon>
        <taxon>Agaricales</taxon>
        <taxon>Agaricineae</taxon>
        <taxon>Psathyrellaceae</taxon>
        <taxon>Coprinellus</taxon>
    </lineage>
</organism>
<dbReference type="AlphaFoldDB" id="A0A4Y7T9C3"/>
<name>A0A4Y7T9C3_COPMI</name>
<dbReference type="PANTHER" id="PTHR35585:SF1">
    <property type="entry name" value="HHE DOMAIN PROTEIN (AFU_ORTHOLOGUE AFUA_4G00730)"/>
    <property type="match status" value="1"/>
</dbReference>
<accession>A0A4Y7T9C3</accession>
<sequence>MATAKNNPLFNAVADDHQEMYQYYDEYVRNKGNTEAQTKWSNQLIWEIARHAVGEEIVIYPLMERHLGQEGVKLADHDRDDHQFVKENLYKLESMNVGTPEYDGLLRSVMDHLHEHNDSEETQDLPQLFQAIGADRAQAAALDFKRTKKFAPTHPHPAAPNKPPFETVAGLMAAPLDLLRDTFQKFPSHEEKEAAEHRAQQKN</sequence>
<dbReference type="InterPro" id="IPR012312">
    <property type="entry name" value="Hemerythrin-like"/>
</dbReference>
<evidence type="ECO:0000313" key="2">
    <source>
        <dbReference type="EMBL" id="TEB30763.1"/>
    </source>
</evidence>
<proteinExistence type="predicted"/>
<dbReference type="OrthoDB" id="9983919at2759"/>
<dbReference type="STRING" id="71717.A0A4Y7T9C3"/>
<gene>
    <name evidence="2" type="ORF">FA13DRAFT_1754927</name>
</gene>
<protein>
    <submittedName>
        <fullName evidence="2">HHE domain-containing protein</fullName>
    </submittedName>
</protein>
<dbReference type="Proteomes" id="UP000298030">
    <property type="component" value="Unassembled WGS sequence"/>
</dbReference>
<dbReference type="EMBL" id="QPFP01000021">
    <property type="protein sequence ID" value="TEB30763.1"/>
    <property type="molecule type" value="Genomic_DNA"/>
</dbReference>
<dbReference type="Pfam" id="PF01814">
    <property type="entry name" value="Hemerythrin"/>
    <property type="match status" value="1"/>
</dbReference>
<feature type="domain" description="Hemerythrin-like" evidence="1">
    <location>
        <begin position="12"/>
        <end position="128"/>
    </location>
</feature>
<keyword evidence="3" id="KW-1185">Reference proteome</keyword>
<evidence type="ECO:0000313" key="3">
    <source>
        <dbReference type="Proteomes" id="UP000298030"/>
    </source>
</evidence>
<reference evidence="2 3" key="1">
    <citation type="journal article" date="2019" name="Nat. Ecol. Evol.">
        <title>Megaphylogeny resolves global patterns of mushroom evolution.</title>
        <authorList>
            <person name="Varga T."/>
            <person name="Krizsan K."/>
            <person name="Foldi C."/>
            <person name="Dima B."/>
            <person name="Sanchez-Garcia M."/>
            <person name="Sanchez-Ramirez S."/>
            <person name="Szollosi G.J."/>
            <person name="Szarkandi J.G."/>
            <person name="Papp V."/>
            <person name="Albert L."/>
            <person name="Andreopoulos W."/>
            <person name="Angelini C."/>
            <person name="Antonin V."/>
            <person name="Barry K.W."/>
            <person name="Bougher N.L."/>
            <person name="Buchanan P."/>
            <person name="Buyck B."/>
            <person name="Bense V."/>
            <person name="Catcheside P."/>
            <person name="Chovatia M."/>
            <person name="Cooper J."/>
            <person name="Damon W."/>
            <person name="Desjardin D."/>
            <person name="Finy P."/>
            <person name="Geml J."/>
            <person name="Haridas S."/>
            <person name="Hughes K."/>
            <person name="Justo A."/>
            <person name="Karasinski D."/>
            <person name="Kautmanova I."/>
            <person name="Kiss B."/>
            <person name="Kocsube S."/>
            <person name="Kotiranta H."/>
            <person name="LaButti K.M."/>
            <person name="Lechner B.E."/>
            <person name="Liimatainen K."/>
            <person name="Lipzen A."/>
            <person name="Lukacs Z."/>
            <person name="Mihaltcheva S."/>
            <person name="Morgado L.N."/>
            <person name="Niskanen T."/>
            <person name="Noordeloos M.E."/>
            <person name="Ohm R.A."/>
            <person name="Ortiz-Santana B."/>
            <person name="Ovrebo C."/>
            <person name="Racz N."/>
            <person name="Riley R."/>
            <person name="Savchenko A."/>
            <person name="Shiryaev A."/>
            <person name="Soop K."/>
            <person name="Spirin V."/>
            <person name="Szebenyi C."/>
            <person name="Tomsovsky M."/>
            <person name="Tulloss R.E."/>
            <person name="Uehling J."/>
            <person name="Grigoriev I.V."/>
            <person name="Vagvolgyi C."/>
            <person name="Papp T."/>
            <person name="Martin F.M."/>
            <person name="Miettinen O."/>
            <person name="Hibbett D.S."/>
            <person name="Nagy L.G."/>
        </authorList>
    </citation>
    <scope>NUCLEOTIDE SEQUENCE [LARGE SCALE GENOMIC DNA]</scope>
    <source>
        <strain evidence="2 3">FP101781</strain>
    </source>
</reference>